<keyword evidence="3" id="KW-1185">Reference proteome</keyword>
<dbReference type="Proteomes" id="UP000188184">
    <property type="component" value="Chromosome"/>
</dbReference>
<dbReference type="CDD" id="cd06588">
    <property type="entry name" value="PhnB_like"/>
    <property type="match status" value="1"/>
</dbReference>
<dbReference type="AlphaFoldDB" id="A0A1Q2KUF6"/>
<reference evidence="2 3" key="1">
    <citation type="submission" date="2017-02" db="EMBL/GenBank/DDBJ databases">
        <title>The complete genomic sequence of a novel cold adapted crude oil-degrading bacterium Planococcus qaidamina Y42.</title>
        <authorList>
            <person name="Yang R."/>
        </authorList>
    </citation>
    <scope>NUCLEOTIDE SEQUENCE [LARGE SCALE GENOMIC DNA]</scope>
    <source>
        <strain evidence="2 3">Y42</strain>
    </source>
</reference>
<evidence type="ECO:0000313" key="3">
    <source>
        <dbReference type="Proteomes" id="UP000188184"/>
    </source>
</evidence>
<dbReference type="SUPFAM" id="SSF54593">
    <property type="entry name" value="Glyoxalase/Bleomycin resistance protein/Dihydroxybiphenyl dioxygenase"/>
    <property type="match status" value="1"/>
</dbReference>
<dbReference type="PANTHER" id="PTHR33990:SF4">
    <property type="entry name" value="PHNB-LIKE DOMAIN-CONTAINING PROTEIN"/>
    <property type="match status" value="1"/>
</dbReference>
<feature type="domain" description="PhnB-like" evidence="1">
    <location>
        <begin position="3"/>
        <end position="121"/>
    </location>
</feature>
<sequence length="131" mass="14818">MAKITTFFMFNGQAEEAIRFYVSLFDDSEILDIMYNEDGSVLQAVFAIQGQTFMAIDSTVEHDFAFTPSVSLYVTCESDGEIDQAYNKLKSGGAILMPLDTYPFSKKFGWVQDRFGVSWQLNLPEPEQPLN</sequence>
<organism evidence="2 3">
    <name type="scientific">Planococcus lenghuensis</name>
    <dbReference type="NCBI Taxonomy" id="2213202"/>
    <lineage>
        <taxon>Bacteria</taxon>
        <taxon>Bacillati</taxon>
        <taxon>Bacillota</taxon>
        <taxon>Bacilli</taxon>
        <taxon>Bacillales</taxon>
        <taxon>Caryophanaceae</taxon>
        <taxon>Planococcus</taxon>
    </lineage>
</organism>
<dbReference type="EMBL" id="CP019640">
    <property type="protein sequence ID" value="AQQ51840.1"/>
    <property type="molecule type" value="Genomic_DNA"/>
</dbReference>
<dbReference type="InterPro" id="IPR029068">
    <property type="entry name" value="Glyas_Bleomycin-R_OHBP_Dase"/>
</dbReference>
<dbReference type="InterPro" id="IPR009725">
    <property type="entry name" value="3_dmu_93_MTrfase"/>
</dbReference>
<proteinExistence type="predicted"/>
<dbReference type="InterPro" id="IPR028973">
    <property type="entry name" value="PhnB-like"/>
</dbReference>
<dbReference type="KEGG" id="pmar:B0X71_01040"/>
<name>A0A1Q2KUF6_9BACL</name>
<gene>
    <name evidence="2" type="ORF">B0X71_01040</name>
</gene>
<evidence type="ECO:0000259" key="1">
    <source>
        <dbReference type="Pfam" id="PF06983"/>
    </source>
</evidence>
<evidence type="ECO:0000313" key="2">
    <source>
        <dbReference type="EMBL" id="AQQ51840.1"/>
    </source>
</evidence>
<dbReference type="Gene3D" id="3.30.720.100">
    <property type="match status" value="1"/>
</dbReference>
<accession>A0A1Q2KUF6</accession>
<dbReference type="PANTHER" id="PTHR33990">
    <property type="entry name" value="PROTEIN YJDN-RELATED"/>
    <property type="match status" value="1"/>
</dbReference>
<protein>
    <recommendedName>
        <fullName evidence="1">PhnB-like domain-containing protein</fullName>
    </recommendedName>
</protein>
<dbReference type="RefSeq" id="WP_077587712.1">
    <property type="nucleotide sequence ID" value="NZ_CP019640.1"/>
</dbReference>
<dbReference type="PIRSF" id="PIRSF021700">
    <property type="entry name" value="3_dmu_93_MTrfase"/>
    <property type="match status" value="1"/>
</dbReference>
<dbReference type="Pfam" id="PF06983">
    <property type="entry name" value="3-dmu-9_3-mt"/>
    <property type="match status" value="1"/>
</dbReference>
<dbReference type="Gene3D" id="3.30.720.110">
    <property type="match status" value="1"/>
</dbReference>
<dbReference type="OrthoDB" id="9806473at2"/>